<evidence type="ECO:0000256" key="1">
    <source>
        <dbReference type="SAM" id="MobiDB-lite"/>
    </source>
</evidence>
<protein>
    <submittedName>
        <fullName evidence="2">Uncharacterized protein</fullName>
    </submittedName>
</protein>
<dbReference type="PANTHER" id="PTHR35304:SF3">
    <property type="entry name" value="CATHEPSIN PROPEPTIDE INHIBITOR DOMAIN-CONTAINING PROTEIN"/>
    <property type="match status" value="1"/>
</dbReference>
<sequence length="132" mass="14812">MMMSSSCIAGCLDAQAPVELSLVKLHQWAQADREFLRMVTMNRDTQSSSSSSPILSSPSRGKSYACRQRYLRSYTFSKKESPAQRTKKWLTEKKKQKKENSNGGSGTGSCSFLDVVFKLLFVCVAKVDVHEF</sequence>
<feature type="compositionally biased region" description="Low complexity" evidence="1">
    <location>
        <begin position="47"/>
        <end position="59"/>
    </location>
</feature>
<keyword evidence="3" id="KW-1185">Reference proteome</keyword>
<evidence type="ECO:0000313" key="3">
    <source>
        <dbReference type="Proteomes" id="UP001642360"/>
    </source>
</evidence>
<comment type="caution">
    <text evidence="2">The sequence shown here is derived from an EMBL/GenBank/DDBJ whole genome shotgun (WGS) entry which is preliminary data.</text>
</comment>
<accession>A0ABC8SNJ2</accession>
<feature type="region of interest" description="Disordered" evidence="1">
    <location>
        <begin position="76"/>
        <end position="107"/>
    </location>
</feature>
<dbReference type="Proteomes" id="UP001642360">
    <property type="component" value="Unassembled WGS sequence"/>
</dbReference>
<dbReference type="AlphaFoldDB" id="A0ABC8SNJ2"/>
<dbReference type="PANTHER" id="PTHR35304">
    <property type="entry name" value="OS05G0120300 PROTEIN-RELATED"/>
    <property type="match status" value="1"/>
</dbReference>
<proteinExistence type="predicted"/>
<dbReference type="EMBL" id="CAUOFW020003236">
    <property type="protein sequence ID" value="CAK9158734.1"/>
    <property type="molecule type" value="Genomic_DNA"/>
</dbReference>
<reference evidence="2 3" key="1">
    <citation type="submission" date="2024-02" db="EMBL/GenBank/DDBJ databases">
        <authorList>
            <person name="Vignale AGUSTIN F."/>
            <person name="Sosa J E."/>
            <person name="Modenutti C."/>
        </authorList>
    </citation>
    <scope>NUCLEOTIDE SEQUENCE [LARGE SCALE GENOMIC DNA]</scope>
</reference>
<feature type="region of interest" description="Disordered" evidence="1">
    <location>
        <begin position="42"/>
        <end position="63"/>
    </location>
</feature>
<evidence type="ECO:0000313" key="2">
    <source>
        <dbReference type="EMBL" id="CAK9158734.1"/>
    </source>
</evidence>
<name>A0ABC8SNJ2_9AQUA</name>
<gene>
    <name evidence="2" type="ORF">ILEXP_LOCUS27397</name>
</gene>
<organism evidence="2 3">
    <name type="scientific">Ilex paraguariensis</name>
    <name type="common">yerba mate</name>
    <dbReference type="NCBI Taxonomy" id="185542"/>
    <lineage>
        <taxon>Eukaryota</taxon>
        <taxon>Viridiplantae</taxon>
        <taxon>Streptophyta</taxon>
        <taxon>Embryophyta</taxon>
        <taxon>Tracheophyta</taxon>
        <taxon>Spermatophyta</taxon>
        <taxon>Magnoliopsida</taxon>
        <taxon>eudicotyledons</taxon>
        <taxon>Gunneridae</taxon>
        <taxon>Pentapetalae</taxon>
        <taxon>asterids</taxon>
        <taxon>campanulids</taxon>
        <taxon>Aquifoliales</taxon>
        <taxon>Aquifoliaceae</taxon>
        <taxon>Ilex</taxon>
    </lineage>
</organism>